<protein>
    <submittedName>
        <fullName evidence="1">Uncharacterized protein</fullName>
    </submittedName>
</protein>
<dbReference type="EMBL" id="LR134246">
    <property type="protein sequence ID" value="VED33336.1"/>
    <property type="molecule type" value="Genomic_DNA"/>
</dbReference>
<reference evidence="1 2" key="1">
    <citation type="submission" date="2018-12" db="EMBL/GenBank/DDBJ databases">
        <authorList>
            <consortium name="Pathogen Informatics"/>
        </authorList>
    </citation>
    <scope>NUCLEOTIDE SEQUENCE [LARGE SCALE GENOMIC DNA]</scope>
    <source>
        <strain evidence="1 2">NCTC9702</strain>
    </source>
</reference>
<organism evidence="1 2">
    <name type="scientific">Escherichia coli</name>
    <dbReference type="NCBI Taxonomy" id="562"/>
    <lineage>
        <taxon>Bacteria</taxon>
        <taxon>Pseudomonadati</taxon>
        <taxon>Pseudomonadota</taxon>
        <taxon>Gammaproteobacteria</taxon>
        <taxon>Enterobacterales</taxon>
        <taxon>Enterobacteriaceae</taxon>
        <taxon>Escherichia</taxon>
    </lineage>
</organism>
<name>A0A3S4K2G5_ECOLX</name>
<accession>A0A3S4K2G5</accession>
<sequence length="47" mass="4939">MRVIPQPGQPLHSLTIIVLLCNDVAMGQCSVEDRFCGGTLVAGVKGN</sequence>
<dbReference type="Proteomes" id="UP000277930">
    <property type="component" value="Chromosome 1"/>
</dbReference>
<evidence type="ECO:0000313" key="1">
    <source>
        <dbReference type="EMBL" id="VED33336.1"/>
    </source>
</evidence>
<evidence type="ECO:0000313" key="2">
    <source>
        <dbReference type="Proteomes" id="UP000277930"/>
    </source>
</evidence>
<proteinExistence type="predicted"/>
<dbReference type="AlphaFoldDB" id="A0A3S4K2G5"/>
<gene>
    <name evidence="1" type="ORF">NCTC9702_00750</name>
</gene>